<dbReference type="AlphaFoldDB" id="A0A1V9XUF9"/>
<dbReference type="EMBL" id="MNPL01003977">
    <property type="protein sequence ID" value="OQR77073.1"/>
    <property type="molecule type" value="Genomic_DNA"/>
</dbReference>
<evidence type="ECO:0000313" key="3">
    <source>
        <dbReference type="Proteomes" id="UP000192247"/>
    </source>
</evidence>
<feature type="non-terminal residue" evidence="2">
    <location>
        <position position="156"/>
    </location>
</feature>
<evidence type="ECO:0000313" key="2">
    <source>
        <dbReference type="EMBL" id="OQR77073.1"/>
    </source>
</evidence>
<feature type="region of interest" description="Disordered" evidence="1">
    <location>
        <begin position="78"/>
        <end position="156"/>
    </location>
</feature>
<dbReference type="Proteomes" id="UP000192247">
    <property type="component" value="Unassembled WGS sequence"/>
</dbReference>
<reference evidence="2 3" key="1">
    <citation type="journal article" date="2017" name="Gigascience">
        <title>Draft genome of the honey bee ectoparasitic mite, Tropilaelaps mercedesae, is shaped by the parasitic life history.</title>
        <authorList>
            <person name="Dong X."/>
            <person name="Armstrong S.D."/>
            <person name="Xia D."/>
            <person name="Makepeace B.L."/>
            <person name="Darby A.C."/>
            <person name="Kadowaki T."/>
        </authorList>
    </citation>
    <scope>NUCLEOTIDE SEQUENCE [LARGE SCALE GENOMIC DNA]</scope>
    <source>
        <strain evidence="2">Wuxi-XJTLU</strain>
    </source>
</reference>
<feature type="compositionally biased region" description="Polar residues" evidence="1">
    <location>
        <begin position="97"/>
        <end position="116"/>
    </location>
</feature>
<feature type="compositionally biased region" description="Polar residues" evidence="1">
    <location>
        <begin position="146"/>
        <end position="156"/>
    </location>
</feature>
<accession>A0A1V9XUF9</accession>
<sequence length="156" mass="17495">MSEYQNPWPPMTDNSKLPPVRKYFSLVNQQSDDFETPQLLCNTHLRSGSKRVVWDDYTSDDSNAELSDTLGDKTFAELQESPDDRGRQCSKNDHPSSEGSGTKFASQPFKSFTSLSHSEDYKAWEGPPNTPRSVTSTMTPDDLFDYQSSFSGSTTS</sequence>
<keyword evidence="3" id="KW-1185">Reference proteome</keyword>
<proteinExistence type="predicted"/>
<comment type="caution">
    <text evidence="2">The sequence shown here is derived from an EMBL/GenBank/DDBJ whole genome shotgun (WGS) entry which is preliminary data.</text>
</comment>
<feature type="compositionally biased region" description="Basic and acidic residues" evidence="1">
    <location>
        <begin position="82"/>
        <end position="96"/>
    </location>
</feature>
<dbReference type="InParanoid" id="A0A1V9XUF9"/>
<protein>
    <submittedName>
        <fullName evidence="2">Uncharacterized protein</fullName>
    </submittedName>
</protein>
<gene>
    <name evidence="2" type="ORF">BIW11_07350</name>
</gene>
<evidence type="ECO:0000256" key="1">
    <source>
        <dbReference type="SAM" id="MobiDB-lite"/>
    </source>
</evidence>
<name>A0A1V9XUF9_9ACAR</name>
<organism evidence="2 3">
    <name type="scientific">Tropilaelaps mercedesae</name>
    <dbReference type="NCBI Taxonomy" id="418985"/>
    <lineage>
        <taxon>Eukaryota</taxon>
        <taxon>Metazoa</taxon>
        <taxon>Ecdysozoa</taxon>
        <taxon>Arthropoda</taxon>
        <taxon>Chelicerata</taxon>
        <taxon>Arachnida</taxon>
        <taxon>Acari</taxon>
        <taxon>Parasitiformes</taxon>
        <taxon>Mesostigmata</taxon>
        <taxon>Gamasina</taxon>
        <taxon>Dermanyssoidea</taxon>
        <taxon>Laelapidae</taxon>
        <taxon>Tropilaelaps</taxon>
    </lineage>
</organism>